<evidence type="ECO:0000256" key="1">
    <source>
        <dbReference type="SAM" id="MobiDB-lite"/>
    </source>
</evidence>
<dbReference type="Proteomes" id="UP001241747">
    <property type="component" value="Unassembled WGS sequence"/>
</dbReference>
<protein>
    <submittedName>
        <fullName evidence="2">Uncharacterized protein</fullName>
    </submittedName>
</protein>
<proteinExistence type="predicted"/>
<gene>
    <name evidence="2" type="ORF">QOZ94_003306</name>
</gene>
<name>A0ABU0LH89_XANAG</name>
<evidence type="ECO:0000313" key="2">
    <source>
        <dbReference type="EMBL" id="MDQ0506495.1"/>
    </source>
</evidence>
<organism evidence="2 3">
    <name type="scientific">Xanthobacter agilis</name>
    <dbReference type="NCBI Taxonomy" id="47492"/>
    <lineage>
        <taxon>Bacteria</taxon>
        <taxon>Pseudomonadati</taxon>
        <taxon>Pseudomonadota</taxon>
        <taxon>Alphaproteobacteria</taxon>
        <taxon>Hyphomicrobiales</taxon>
        <taxon>Xanthobacteraceae</taxon>
        <taxon>Xanthobacter</taxon>
    </lineage>
</organism>
<reference evidence="2 3" key="1">
    <citation type="submission" date="2023-07" db="EMBL/GenBank/DDBJ databases">
        <title>Genomic Encyclopedia of Type Strains, Phase IV (KMG-IV): sequencing the most valuable type-strain genomes for metagenomic binning, comparative biology and taxonomic classification.</title>
        <authorList>
            <person name="Goeker M."/>
        </authorList>
    </citation>
    <scope>NUCLEOTIDE SEQUENCE [LARGE SCALE GENOMIC DNA]</scope>
    <source>
        <strain evidence="2 3">DSM 3770</strain>
    </source>
</reference>
<dbReference type="EMBL" id="JAUSVY010000008">
    <property type="protein sequence ID" value="MDQ0506495.1"/>
    <property type="molecule type" value="Genomic_DNA"/>
</dbReference>
<sequence length="63" mass="6685">MTPARKAPLPMRLRAAMPGRVPGPPAPVPGLRRASGRGLFDIDARDKPDAGGYLLPAPLRKDT</sequence>
<accession>A0ABU0LH89</accession>
<keyword evidence="3" id="KW-1185">Reference proteome</keyword>
<comment type="caution">
    <text evidence="2">The sequence shown here is derived from an EMBL/GenBank/DDBJ whole genome shotgun (WGS) entry which is preliminary data.</text>
</comment>
<evidence type="ECO:0000313" key="3">
    <source>
        <dbReference type="Proteomes" id="UP001241747"/>
    </source>
</evidence>
<feature type="region of interest" description="Disordered" evidence="1">
    <location>
        <begin position="41"/>
        <end position="63"/>
    </location>
</feature>
<feature type="region of interest" description="Disordered" evidence="1">
    <location>
        <begin position="15"/>
        <end position="34"/>
    </location>
</feature>